<keyword evidence="1" id="KW-0489">Methyltransferase</keyword>
<evidence type="ECO:0000313" key="1">
    <source>
        <dbReference type="EMBL" id="CDZ45422.1"/>
    </source>
</evidence>
<dbReference type="SUPFAM" id="SSF53335">
    <property type="entry name" value="S-adenosyl-L-methionine-dependent methyltransferases"/>
    <property type="match status" value="1"/>
</dbReference>
<organism evidence="1 2">
    <name type="scientific">Neorhizobium galegae bv. officinalis</name>
    <dbReference type="NCBI Taxonomy" id="323656"/>
    <lineage>
        <taxon>Bacteria</taxon>
        <taxon>Pseudomonadati</taxon>
        <taxon>Pseudomonadota</taxon>
        <taxon>Alphaproteobacteria</taxon>
        <taxon>Hyphomicrobiales</taxon>
        <taxon>Rhizobiaceae</taxon>
        <taxon>Rhizobium/Agrobacterium group</taxon>
        <taxon>Neorhizobium</taxon>
    </lineage>
</organism>
<dbReference type="GO" id="GO:0032259">
    <property type="term" value="P:methylation"/>
    <property type="evidence" value="ECO:0007669"/>
    <property type="project" value="UniProtKB-KW"/>
</dbReference>
<gene>
    <name evidence="1" type="ORF">NGAL_HAMBI1189_08520</name>
</gene>
<name>A0A0T7GDU1_NEOGA</name>
<keyword evidence="1" id="KW-0808">Transferase</keyword>
<proteinExistence type="predicted"/>
<accession>A0A0T7GDU1</accession>
<evidence type="ECO:0000313" key="2">
    <source>
        <dbReference type="Proteomes" id="UP000039660"/>
    </source>
</evidence>
<dbReference type="RefSeq" id="WP_052751643.1">
    <property type="nucleotide sequence ID" value="NZ_CCRK01000002.1"/>
</dbReference>
<dbReference type="InterPro" id="IPR029063">
    <property type="entry name" value="SAM-dependent_MTases_sf"/>
</dbReference>
<dbReference type="GO" id="GO:0008168">
    <property type="term" value="F:methyltransferase activity"/>
    <property type="evidence" value="ECO:0007669"/>
    <property type="project" value="UniProtKB-KW"/>
</dbReference>
<keyword evidence="1" id="KW-0830">Ubiquinone</keyword>
<dbReference type="Proteomes" id="UP000039660">
    <property type="component" value="Unassembled WGS sequence"/>
</dbReference>
<reference evidence="1 2" key="1">
    <citation type="submission" date="2014-08" db="EMBL/GenBank/DDBJ databases">
        <authorList>
            <person name="Chen Y.-H."/>
        </authorList>
    </citation>
    <scope>NUCLEOTIDE SEQUENCE [LARGE SCALE GENOMIC DNA]</scope>
</reference>
<protein>
    <submittedName>
        <fullName evidence="1">Putative 3-demethylubiquinone-9 3-O-methyltransferase</fullName>
    </submittedName>
</protein>
<dbReference type="Pfam" id="PF13489">
    <property type="entry name" value="Methyltransf_23"/>
    <property type="match status" value="1"/>
</dbReference>
<dbReference type="Gene3D" id="3.40.50.150">
    <property type="entry name" value="Vaccinia Virus protein VP39"/>
    <property type="match status" value="1"/>
</dbReference>
<sequence length="272" mass="31273">MIRSKITGGTTTLLFKARVLNKYEVSYFRCDETGFIQTEEPYWLDEAYSSAITKLDVGLVSRNVQLSGQLSRMIASAGFKQNGRFLDYAGGYGLFTRLMRDTGYDFYHTDKYTKNLFAEFFDLDTFAKTPVFEMVTALEVFEHLPDPIAEVSQMLTYADSIAFSTKLQPKNDIRTVDDWWYFIPETGQHVSLFNEESLRVLGKKLGLNFYSDGSSLHLFTKRVLSASPFKSREPFIVRKARKLIEQFDRTKAGARPSLIQSDWERIREIISG</sequence>
<dbReference type="AlphaFoldDB" id="A0A0T7GDU1"/>
<dbReference type="EMBL" id="CCRK01000002">
    <property type="protein sequence ID" value="CDZ45422.1"/>
    <property type="molecule type" value="Genomic_DNA"/>
</dbReference>